<reference evidence="2" key="1">
    <citation type="submission" date="2023-06" db="EMBL/GenBank/DDBJ databases">
        <title>Genome-scale phylogeny and comparative genomics of the fungal order Sordariales.</title>
        <authorList>
            <consortium name="Lawrence Berkeley National Laboratory"/>
            <person name="Hensen N."/>
            <person name="Bonometti L."/>
            <person name="Westerberg I."/>
            <person name="Brannstrom I.O."/>
            <person name="Guillou S."/>
            <person name="Cros-Aarteil S."/>
            <person name="Calhoun S."/>
            <person name="Haridas S."/>
            <person name="Kuo A."/>
            <person name="Mondo S."/>
            <person name="Pangilinan J."/>
            <person name="Riley R."/>
            <person name="Labutti K."/>
            <person name="Andreopoulos B."/>
            <person name="Lipzen A."/>
            <person name="Chen C."/>
            <person name="Yanf M."/>
            <person name="Daum C."/>
            <person name="Ng V."/>
            <person name="Clum A."/>
            <person name="Steindorff A."/>
            <person name="Ohm R."/>
            <person name="Martin F."/>
            <person name="Silar P."/>
            <person name="Natvig D."/>
            <person name="Lalanne C."/>
            <person name="Gautier V."/>
            <person name="Ament-Velasquez S.L."/>
            <person name="Kruys A."/>
            <person name="Hutchinson M.I."/>
            <person name="Powell A.J."/>
            <person name="Barry K."/>
            <person name="Miller A.N."/>
            <person name="Grigoriev I.V."/>
            <person name="Debuchy R."/>
            <person name="Gladieux P."/>
            <person name="Thoren M.H."/>
            <person name="Johannesson H."/>
        </authorList>
    </citation>
    <scope>NUCLEOTIDE SEQUENCE</scope>
    <source>
        <strain evidence="2">8032-3</strain>
    </source>
</reference>
<dbReference type="AlphaFoldDB" id="A0AAJ0BX72"/>
<feature type="domain" description="Aminoglycoside phosphotransferase" evidence="1">
    <location>
        <begin position="127"/>
        <end position="221"/>
    </location>
</feature>
<gene>
    <name evidence="2" type="ORF">QBC33DRAFT_579630</name>
</gene>
<evidence type="ECO:0000259" key="1">
    <source>
        <dbReference type="Pfam" id="PF01636"/>
    </source>
</evidence>
<dbReference type="EMBL" id="MU839015">
    <property type="protein sequence ID" value="KAK1765512.1"/>
    <property type="molecule type" value="Genomic_DNA"/>
</dbReference>
<protein>
    <submittedName>
        <fullName evidence="2">Kinase-like domain-containing protein</fullName>
    </submittedName>
</protein>
<proteinExistence type="predicted"/>
<sequence>MLTILAIRVKSQKYLSRLWKPSGGLLSVFGFCIKVKPFSNLAEAHAMQFVAQHTSSPKMDGEIAASGWLSRTEESKRRILDQLRSMVSELRTIQPPEGMGVANVNGGPFYDCRLASKLLWGPFSTVCEFHRALANEPDLDANFEKLPPDLVELLTYYKRPCNTLVFTHGDLSSLNILVRGDDVVGIIDWETSGWSPSYWEYTCAWNVNSYNPFWQQEVGRFLTPAPHELRMDSIRRKYFPPF</sequence>
<dbReference type="GeneID" id="85314339"/>
<dbReference type="Proteomes" id="UP001244011">
    <property type="component" value="Unassembled WGS sequence"/>
</dbReference>
<dbReference type="GO" id="GO:0016301">
    <property type="term" value="F:kinase activity"/>
    <property type="evidence" value="ECO:0007669"/>
    <property type="project" value="UniProtKB-KW"/>
</dbReference>
<dbReference type="InterPro" id="IPR011009">
    <property type="entry name" value="Kinase-like_dom_sf"/>
</dbReference>
<dbReference type="InterPro" id="IPR002575">
    <property type="entry name" value="Aminoglycoside_PTrfase"/>
</dbReference>
<keyword evidence="2" id="KW-0808">Transferase</keyword>
<evidence type="ECO:0000313" key="2">
    <source>
        <dbReference type="EMBL" id="KAK1765512.1"/>
    </source>
</evidence>
<comment type="caution">
    <text evidence="2">The sequence shown here is derived from an EMBL/GenBank/DDBJ whole genome shotgun (WGS) entry which is preliminary data.</text>
</comment>
<accession>A0AAJ0BX72</accession>
<dbReference type="RefSeq" id="XP_060281725.1">
    <property type="nucleotide sequence ID" value="XM_060431152.1"/>
</dbReference>
<dbReference type="PANTHER" id="PTHR21310">
    <property type="entry name" value="AMINOGLYCOSIDE PHOSPHOTRANSFERASE-RELATED-RELATED"/>
    <property type="match status" value="1"/>
</dbReference>
<keyword evidence="2" id="KW-0418">Kinase</keyword>
<dbReference type="InterPro" id="IPR051678">
    <property type="entry name" value="AGP_Transferase"/>
</dbReference>
<name>A0AAJ0BX72_9PEZI</name>
<dbReference type="PANTHER" id="PTHR21310:SF55">
    <property type="entry name" value="AMINOGLYCOSIDE PHOSPHOTRANSFERASE DOMAIN-CONTAINING PROTEIN"/>
    <property type="match status" value="1"/>
</dbReference>
<dbReference type="Gene3D" id="3.90.1200.10">
    <property type="match status" value="1"/>
</dbReference>
<dbReference type="Pfam" id="PF01636">
    <property type="entry name" value="APH"/>
    <property type="match status" value="1"/>
</dbReference>
<dbReference type="SUPFAM" id="SSF56112">
    <property type="entry name" value="Protein kinase-like (PK-like)"/>
    <property type="match status" value="1"/>
</dbReference>
<evidence type="ECO:0000313" key="3">
    <source>
        <dbReference type="Proteomes" id="UP001244011"/>
    </source>
</evidence>
<organism evidence="2 3">
    <name type="scientific">Phialemonium atrogriseum</name>
    <dbReference type="NCBI Taxonomy" id="1093897"/>
    <lineage>
        <taxon>Eukaryota</taxon>
        <taxon>Fungi</taxon>
        <taxon>Dikarya</taxon>
        <taxon>Ascomycota</taxon>
        <taxon>Pezizomycotina</taxon>
        <taxon>Sordariomycetes</taxon>
        <taxon>Sordariomycetidae</taxon>
        <taxon>Cephalothecales</taxon>
        <taxon>Cephalothecaceae</taxon>
        <taxon>Phialemonium</taxon>
    </lineage>
</organism>
<keyword evidence="3" id="KW-1185">Reference proteome</keyword>